<evidence type="ECO:0000256" key="6">
    <source>
        <dbReference type="ARBA" id="ARBA00023136"/>
    </source>
</evidence>
<evidence type="ECO:0000256" key="5">
    <source>
        <dbReference type="ARBA" id="ARBA00023033"/>
    </source>
</evidence>
<accession>A0A084AIF6</accession>
<sequence>MVQYPTSTLVAIATGVIGSGWMTGAITSFSIFAVPVALEFPDQQVQLWHKLYLRGAAAMPKVAIPVALSYAYAAYDTAARGGQWQGFATAAALVVAIVPFTLTAMNSNIAALKSKLKSTEANSEHAAALVKQWSSLNVARAIFPLAGTVVGAVTLFTNLL</sequence>
<keyword evidence="3 8" id="KW-1133">Transmembrane helix</keyword>
<evidence type="ECO:0000313" key="9">
    <source>
        <dbReference type="EMBL" id="KEY65085.1"/>
    </source>
</evidence>
<feature type="transmembrane region" description="Helical" evidence="8">
    <location>
        <begin position="20"/>
        <end position="40"/>
    </location>
</feature>
<proteinExistence type="inferred from homology"/>
<evidence type="ECO:0000256" key="3">
    <source>
        <dbReference type="ARBA" id="ARBA00022989"/>
    </source>
</evidence>
<dbReference type="OrthoDB" id="5954308at2759"/>
<dbReference type="HOGENOM" id="CLU_105974_0_1_1"/>
<dbReference type="GO" id="GO:0016020">
    <property type="term" value="C:membrane"/>
    <property type="evidence" value="ECO:0007669"/>
    <property type="project" value="UniProtKB-SubCell"/>
</dbReference>
<evidence type="ECO:0000256" key="7">
    <source>
        <dbReference type="ARBA" id="ARBA00034313"/>
    </source>
</evidence>
<keyword evidence="5" id="KW-0503">Monooxygenase</keyword>
<dbReference type="AlphaFoldDB" id="A0A084AIF6"/>
<evidence type="ECO:0000256" key="8">
    <source>
        <dbReference type="SAM" id="Phobius"/>
    </source>
</evidence>
<organism evidence="9 10">
    <name type="scientific">Stachybotrys chartarum (strain CBS 109288 / IBT 7711)</name>
    <name type="common">Toxic black mold</name>
    <name type="synonym">Stilbospora chartarum</name>
    <dbReference type="NCBI Taxonomy" id="1280523"/>
    <lineage>
        <taxon>Eukaryota</taxon>
        <taxon>Fungi</taxon>
        <taxon>Dikarya</taxon>
        <taxon>Ascomycota</taxon>
        <taxon>Pezizomycotina</taxon>
        <taxon>Sordariomycetes</taxon>
        <taxon>Hypocreomycetidae</taxon>
        <taxon>Hypocreales</taxon>
        <taxon>Stachybotryaceae</taxon>
        <taxon>Stachybotrys</taxon>
    </lineage>
</organism>
<dbReference type="Proteomes" id="UP000028045">
    <property type="component" value="Unassembled WGS sequence"/>
</dbReference>
<evidence type="ECO:0000256" key="4">
    <source>
        <dbReference type="ARBA" id="ARBA00023002"/>
    </source>
</evidence>
<dbReference type="Pfam" id="PF08592">
    <property type="entry name" value="Anthrone_oxy"/>
    <property type="match status" value="1"/>
</dbReference>
<keyword evidence="4" id="KW-0560">Oxidoreductase</keyword>
<evidence type="ECO:0000313" key="10">
    <source>
        <dbReference type="Proteomes" id="UP000028045"/>
    </source>
</evidence>
<dbReference type="PANTHER" id="PTHR35042">
    <property type="entry name" value="ANTHRONE OXYGENASE ENCC"/>
    <property type="match status" value="1"/>
</dbReference>
<dbReference type="GO" id="GO:0004497">
    <property type="term" value="F:monooxygenase activity"/>
    <property type="evidence" value="ECO:0007669"/>
    <property type="project" value="UniProtKB-KW"/>
</dbReference>
<gene>
    <name evidence="9" type="ORF">S7711_08155</name>
</gene>
<dbReference type="InterPro" id="IPR013901">
    <property type="entry name" value="Anthrone_oxy"/>
</dbReference>
<name>A0A084AIF6_STACB</name>
<evidence type="ECO:0000256" key="1">
    <source>
        <dbReference type="ARBA" id="ARBA00004141"/>
    </source>
</evidence>
<feature type="transmembrane region" description="Helical" evidence="8">
    <location>
        <begin position="52"/>
        <end position="72"/>
    </location>
</feature>
<evidence type="ECO:0000256" key="2">
    <source>
        <dbReference type="ARBA" id="ARBA00022692"/>
    </source>
</evidence>
<keyword evidence="2 8" id="KW-0812">Transmembrane</keyword>
<dbReference type="EMBL" id="KL648714">
    <property type="protein sequence ID" value="KEY65085.1"/>
    <property type="molecule type" value="Genomic_DNA"/>
</dbReference>
<comment type="subcellular location">
    <subcellularLocation>
        <location evidence="1">Membrane</location>
        <topology evidence="1">Multi-pass membrane protein</topology>
    </subcellularLocation>
</comment>
<protein>
    <recommendedName>
        <fullName evidence="11">DUF1772 domain-containing protein</fullName>
    </recommendedName>
</protein>
<feature type="transmembrane region" description="Helical" evidence="8">
    <location>
        <begin position="84"/>
        <end position="105"/>
    </location>
</feature>
<dbReference type="PANTHER" id="PTHR35042:SF3">
    <property type="entry name" value="ANTHRONE OXYGENASE-RELATED"/>
    <property type="match status" value="1"/>
</dbReference>
<reference evidence="9 10" key="1">
    <citation type="journal article" date="2014" name="BMC Genomics">
        <title>Comparative genome sequencing reveals chemotype-specific gene clusters in the toxigenic black mold Stachybotrys.</title>
        <authorList>
            <person name="Semeiks J."/>
            <person name="Borek D."/>
            <person name="Otwinowski Z."/>
            <person name="Grishin N.V."/>
        </authorList>
    </citation>
    <scope>NUCLEOTIDE SEQUENCE [LARGE SCALE GENOMIC DNA]</scope>
    <source>
        <strain evidence="10">CBS 109288 / IBT 7711</strain>
    </source>
</reference>
<evidence type="ECO:0008006" key="11">
    <source>
        <dbReference type="Google" id="ProtNLM"/>
    </source>
</evidence>
<keyword evidence="6 8" id="KW-0472">Membrane</keyword>
<comment type="similarity">
    <text evidence="7">Belongs to the anthrone oxygenase family.</text>
</comment>
<feature type="transmembrane region" description="Helical" evidence="8">
    <location>
        <begin position="141"/>
        <end position="159"/>
    </location>
</feature>
<keyword evidence="10" id="KW-1185">Reference proteome</keyword>